<evidence type="ECO:0008006" key="11">
    <source>
        <dbReference type="Google" id="ProtNLM"/>
    </source>
</evidence>
<keyword evidence="5 8" id="KW-1133">Transmembrane helix</keyword>
<dbReference type="GO" id="GO:0016757">
    <property type="term" value="F:glycosyltransferase activity"/>
    <property type="evidence" value="ECO:0007669"/>
    <property type="project" value="UniProtKB-KW"/>
</dbReference>
<name>Q0V4U8_PHANO</name>
<evidence type="ECO:0000313" key="10">
    <source>
        <dbReference type="Proteomes" id="UP000001055"/>
    </source>
</evidence>
<dbReference type="Proteomes" id="UP000001055">
    <property type="component" value="Unassembled WGS sequence"/>
</dbReference>
<evidence type="ECO:0000256" key="2">
    <source>
        <dbReference type="ARBA" id="ARBA00022676"/>
    </source>
</evidence>
<gene>
    <name evidence="9" type="ORF">SNOG_00966</name>
</gene>
<keyword evidence="4 8" id="KW-0812">Transmembrane</keyword>
<comment type="subcellular location">
    <subcellularLocation>
        <location evidence="1">Membrane</location>
    </subcellularLocation>
</comment>
<organism evidence="9 10">
    <name type="scientific">Phaeosphaeria nodorum (strain SN15 / ATCC MYA-4574 / FGSC 10173)</name>
    <name type="common">Glume blotch fungus</name>
    <name type="synonym">Parastagonospora nodorum</name>
    <dbReference type="NCBI Taxonomy" id="321614"/>
    <lineage>
        <taxon>Eukaryota</taxon>
        <taxon>Fungi</taxon>
        <taxon>Dikarya</taxon>
        <taxon>Ascomycota</taxon>
        <taxon>Pezizomycotina</taxon>
        <taxon>Dothideomycetes</taxon>
        <taxon>Pleosporomycetidae</taxon>
        <taxon>Pleosporales</taxon>
        <taxon>Pleosporineae</taxon>
        <taxon>Phaeosphaeriaceae</taxon>
        <taxon>Parastagonospora</taxon>
    </lineage>
</organism>
<sequence>MSTPTSIVSVFLCASFLWTLYLIFDVRRWPNPPSKLRKLGLLCHNIPAVFLLTNTTTAQSVQDTALVWFTATMIFRYWRELVAIWFWFQYELAVIAAEPNTTAQDCSVIVPTFGPADNKFCEEMVTAILVNHPARIVFSTNTVSAAEQVDTALLHIPADFQAGASTYQVEHDLGPLKVVHAFSNVDTDILVMVDDTAIRQPCFLQATLPAFESKQVGFVGTRKWVKHLSHPRDPPANFFVGLWKQYVVGFWNTIGGLYLNPSFEHAFLTGYVLRFGDFFPGWGLVPADDDNFITRWVINHEWQVKIQSSKDATMTTSFGTYPLKFTNQCQRWSRTIFRQNPIALFSDCNVWWTWPLTTWTTLFPWLYNAALIWDSLAVYILTQTDLYAQSCHRMAMMGLLIGFIRISKLAKTIPWFWEYPVDFFFFFFFFYFVIPAYPCFA</sequence>
<dbReference type="InterPro" id="IPR052427">
    <property type="entry name" value="Glycosyltrans_GT2/GT47"/>
</dbReference>
<proteinExistence type="predicted"/>
<dbReference type="SUPFAM" id="SSF53448">
    <property type="entry name" value="Nucleotide-diphospho-sugar transferases"/>
    <property type="match status" value="1"/>
</dbReference>
<dbReference type="GO" id="GO:0016020">
    <property type="term" value="C:membrane"/>
    <property type="evidence" value="ECO:0007669"/>
    <property type="project" value="UniProtKB-SubCell"/>
</dbReference>
<dbReference type="PANTHER" id="PTHR47844">
    <property type="entry name" value="SYNTHASE CPS1, PUTATIVE (AFU_ORTHOLOGUE AFUA_7G02500)-RELATED"/>
    <property type="match status" value="1"/>
</dbReference>
<keyword evidence="7" id="KW-0325">Glycoprotein</keyword>
<dbReference type="VEuPathDB" id="FungiDB:JI435_401340"/>
<evidence type="ECO:0000256" key="4">
    <source>
        <dbReference type="ARBA" id="ARBA00022692"/>
    </source>
</evidence>
<dbReference type="EMBL" id="CH445325">
    <property type="protein sequence ID" value="EAT92461.2"/>
    <property type="molecule type" value="Genomic_DNA"/>
</dbReference>
<dbReference type="AlphaFoldDB" id="Q0V4U8"/>
<dbReference type="RefSeq" id="XP_001791629.1">
    <property type="nucleotide sequence ID" value="XM_001791577.1"/>
</dbReference>
<evidence type="ECO:0000256" key="6">
    <source>
        <dbReference type="ARBA" id="ARBA00023136"/>
    </source>
</evidence>
<protein>
    <recommendedName>
        <fullName evidence="11">Glycosyltransferase 2-like domain-containing protein</fullName>
    </recommendedName>
</protein>
<dbReference type="GeneID" id="5968069"/>
<evidence type="ECO:0000256" key="7">
    <source>
        <dbReference type="ARBA" id="ARBA00023180"/>
    </source>
</evidence>
<keyword evidence="6 8" id="KW-0472">Membrane</keyword>
<reference evidence="10" key="1">
    <citation type="journal article" date="2007" name="Plant Cell">
        <title>Dothideomycete-plant interactions illuminated by genome sequencing and EST analysis of the wheat pathogen Stagonospora nodorum.</title>
        <authorList>
            <person name="Hane J.K."/>
            <person name="Lowe R.G."/>
            <person name="Solomon P.S."/>
            <person name="Tan K.C."/>
            <person name="Schoch C.L."/>
            <person name="Spatafora J.W."/>
            <person name="Crous P.W."/>
            <person name="Kodira C."/>
            <person name="Birren B.W."/>
            <person name="Galagan J.E."/>
            <person name="Torriani S.F."/>
            <person name="McDonald B.A."/>
            <person name="Oliver R.P."/>
        </authorList>
    </citation>
    <scope>NUCLEOTIDE SEQUENCE [LARGE SCALE GENOMIC DNA]</scope>
    <source>
        <strain evidence="10">SN15 / ATCC MYA-4574 / FGSC 10173</strain>
    </source>
</reference>
<dbReference type="KEGG" id="pno:SNOG_00966"/>
<accession>Q0V4U8</accession>
<dbReference type="InterPro" id="IPR029044">
    <property type="entry name" value="Nucleotide-diphossugar_trans"/>
</dbReference>
<feature type="transmembrane region" description="Helical" evidence="8">
    <location>
        <begin position="423"/>
        <end position="440"/>
    </location>
</feature>
<evidence type="ECO:0000256" key="3">
    <source>
        <dbReference type="ARBA" id="ARBA00022679"/>
    </source>
</evidence>
<dbReference type="InParanoid" id="Q0V4U8"/>
<dbReference type="Pfam" id="PF13641">
    <property type="entry name" value="Glyco_tranf_2_3"/>
    <property type="match status" value="1"/>
</dbReference>
<evidence type="ECO:0000256" key="5">
    <source>
        <dbReference type="ARBA" id="ARBA00022989"/>
    </source>
</evidence>
<dbReference type="PANTHER" id="PTHR47844:SF1">
    <property type="entry name" value="EXOSTOSIN-LIKE 2"/>
    <property type="match status" value="1"/>
</dbReference>
<keyword evidence="2" id="KW-0328">Glycosyltransferase</keyword>
<keyword evidence="3" id="KW-0808">Transferase</keyword>
<evidence type="ECO:0000256" key="1">
    <source>
        <dbReference type="ARBA" id="ARBA00004370"/>
    </source>
</evidence>
<feature type="transmembrane region" description="Helical" evidence="8">
    <location>
        <begin position="6"/>
        <end position="24"/>
    </location>
</feature>
<evidence type="ECO:0000313" key="9">
    <source>
        <dbReference type="EMBL" id="EAT92461.2"/>
    </source>
</evidence>
<evidence type="ECO:0000256" key="8">
    <source>
        <dbReference type="SAM" id="Phobius"/>
    </source>
</evidence>
<dbReference type="VEuPathDB" id="FungiDB:JI435_401330"/>